<gene>
    <name evidence="4" type="primary">LOC116293568</name>
</gene>
<organism evidence="3 4">
    <name type="scientific">Actinia tenebrosa</name>
    <name type="common">Australian red waratah sea anemone</name>
    <dbReference type="NCBI Taxonomy" id="6105"/>
    <lineage>
        <taxon>Eukaryota</taxon>
        <taxon>Metazoa</taxon>
        <taxon>Cnidaria</taxon>
        <taxon>Anthozoa</taxon>
        <taxon>Hexacorallia</taxon>
        <taxon>Actiniaria</taxon>
        <taxon>Actiniidae</taxon>
        <taxon>Actinia</taxon>
    </lineage>
</organism>
<feature type="compositionally biased region" description="Polar residues" evidence="1">
    <location>
        <begin position="35"/>
        <end position="45"/>
    </location>
</feature>
<keyword evidence="2" id="KW-0732">Signal</keyword>
<evidence type="ECO:0000313" key="3">
    <source>
        <dbReference type="Proteomes" id="UP000515163"/>
    </source>
</evidence>
<sequence length="255" mass="28828">MKMVNLRLVLLLASVSFLGSHMAQANASREEDEGSSGTNTILQTNSEEDLSGDESGAVELELPELPSEENAPEIGLNDSSYQSRSKRSEPVFKCHCWIGWRYYIKYKYVDFGEIGLYPRREACKHECSTKCAPWLEKKELLCQKIGGRYDSRKQRSVGCFSQFGYPNSQENIWEFNNLPFELCCQSTGINCAALYGPRFYYNSCLGLCVKNTKSCCPPWLINNRPSTPHCCDNHKFSVCKKPKCGVHSVPCPNDK</sequence>
<reference evidence="4" key="1">
    <citation type="submission" date="2025-08" db="UniProtKB">
        <authorList>
            <consortium name="RefSeq"/>
        </authorList>
    </citation>
    <scope>IDENTIFICATION</scope>
    <source>
        <tissue evidence="4">Tentacle</tissue>
    </source>
</reference>
<feature type="region of interest" description="Disordered" evidence="1">
    <location>
        <begin position="26"/>
        <end position="55"/>
    </location>
</feature>
<protein>
    <submittedName>
        <fullName evidence="4">Uncharacterized protein LOC116293568</fullName>
    </submittedName>
</protein>
<dbReference type="GeneID" id="116293568"/>
<dbReference type="KEGG" id="aten:116293568"/>
<dbReference type="OrthoDB" id="10345231at2759"/>
<accession>A0A6P8HP90</accession>
<feature type="signal peptide" evidence="2">
    <location>
        <begin position="1"/>
        <end position="27"/>
    </location>
</feature>
<dbReference type="RefSeq" id="XP_031556868.1">
    <property type="nucleotide sequence ID" value="XM_031701008.1"/>
</dbReference>
<proteinExistence type="predicted"/>
<dbReference type="InParanoid" id="A0A6P8HP90"/>
<evidence type="ECO:0000256" key="1">
    <source>
        <dbReference type="SAM" id="MobiDB-lite"/>
    </source>
</evidence>
<keyword evidence="3" id="KW-1185">Reference proteome</keyword>
<feature type="chain" id="PRO_5028029170" evidence="2">
    <location>
        <begin position="28"/>
        <end position="255"/>
    </location>
</feature>
<evidence type="ECO:0000313" key="4">
    <source>
        <dbReference type="RefSeq" id="XP_031556868.1"/>
    </source>
</evidence>
<name>A0A6P8HP90_ACTTE</name>
<evidence type="ECO:0000256" key="2">
    <source>
        <dbReference type="SAM" id="SignalP"/>
    </source>
</evidence>
<dbReference type="Proteomes" id="UP000515163">
    <property type="component" value="Unplaced"/>
</dbReference>
<dbReference type="AlphaFoldDB" id="A0A6P8HP90"/>